<name>A0A1X2GGB5_9FUNG</name>
<dbReference type="OrthoDB" id="8954335at2759"/>
<dbReference type="InterPro" id="IPR006703">
    <property type="entry name" value="G_AIG1"/>
</dbReference>
<evidence type="ECO:0000313" key="5">
    <source>
        <dbReference type="Proteomes" id="UP000242146"/>
    </source>
</evidence>
<evidence type="ECO:0000259" key="3">
    <source>
        <dbReference type="Pfam" id="PF04548"/>
    </source>
</evidence>
<evidence type="ECO:0000256" key="1">
    <source>
        <dbReference type="ARBA" id="ARBA00022741"/>
    </source>
</evidence>
<dbReference type="Proteomes" id="UP000242146">
    <property type="component" value="Unassembled WGS sequence"/>
</dbReference>
<feature type="domain" description="AIG1-type G" evidence="3">
    <location>
        <begin position="10"/>
        <end position="152"/>
    </location>
</feature>
<accession>A0A1X2GGB5</accession>
<protein>
    <recommendedName>
        <fullName evidence="3">AIG1-type G domain-containing protein</fullName>
    </recommendedName>
</protein>
<dbReference type="InterPro" id="IPR027417">
    <property type="entry name" value="P-loop_NTPase"/>
</dbReference>
<feature type="region of interest" description="Disordered" evidence="2">
    <location>
        <begin position="202"/>
        <end position="255"/>
    </location>
</feature>
<feature type="compositionally biased region" description="Pro residues" evidence="2">
    <location>
        <begin position="202"/>
        <end position="234"/>
    </location>
</feature>
<evidence type="ECO:0000256" key="2">
    <source>
        <dbReference type="SAM" id="MobiDB-lite"/>
    </source>
</evidence>
<reference evidence="4 5" key="1">
    <citation type="submission" date="2016-07" db="EMBL/GenBank/DDBJ databases">
        <title>Pervasive Adenine N6-methylation of Active Genes in Fungi.</title>
        <authorList>
            <consortium name="DOE Joint Genome Institute"/>
            <person name="Mondo S.J."/>
            <person name="Dannebaum R.O."/>
            <person name="Kuo R.C."/>
            <person name="Labutti K."/>
            <person name="Haridas S."/>
            <person name="Kuo A."/>
            <person name="Salamov A."/>
            <person name="Ahrendt S.R."/>
            <person name="Lipzen A."/>
            <person name="Sullivan W."/>
            <person name="Andreopoulos W.B."/>
            <person name="Clum A."/>
            <person name="Lindquist E."/>
            <person name="Daum C."/>
            <person name="Ramamoorthy G.K."/>
            <person name="Gryganskyi A."/>
            <person name="Culley D."/>
            <person name="Magnuson J.K."/>
            <person name="James T.Y."/>
            <person name="O'Malley M.A."/>
            <person name="Stajich J.E."/>
            <person name="Spatafora J.W."/>
            <person name="Visel A."/>
            <person name="Grigoriev I.V."/>
        </authorList>
    </citation>
    <scope>NUCLEOTIDE SEQUENCE [LARGE SCALE GENOMIC DNA]</scope>
    <source>
        <strain evidence="4 5">NRRL 3301</strain>
    </source>
</reference>
<evidence type="ECO:0000313" key="4">
    <source>
        <dbReference type="EMBL" id="ORX53133.1"/>
    </source>
</evidence>
<dbReference type="CDD" id="cd00882">
    <property type="entry name" value="Ras_like_GTPase"/>
    <property type="match status" value="1"/>
</dbReference>
<gene>
    <name evidence="4" type="ORF">DM01DRAFT_1051426</name>
</gene>
<dbReference type="GO" id="GO:0005525">
    <property type="term" value="F:GTP binding"/>
    <property type="evidence" value="ECO:0007669"/>
    <property type="project" value="InterPro"/>
</dbReference>
<dbReference type="Gene3D" id="3.40.50.300">
    <property type="entry name" value="P-loop containing nucleotide triphosphate hydrolases"/>
    <property type="match status" value="1"/>
</dbReference>
<comment type="caution">
    <text evidence="4">The sequence shown here is derived from an EMBL/GenBank/DDBJ whole genome shotgun (WGS) entry which is preliminary data.</text>
</comment>
<keyword evidence="5" id="KW-1185">Reference proteome</keyword>
<dbReference type="EMBL" id="MCGT01000016">
    <property type="protein sequence ID" value="ORX53133.1"/>
    <property type="molecule type" value="Genomic_DNA"/>
</dbReference>
<dbReference type="Pfam" id="PF04548">
    <property type="entry name" value="AIG1"/>
    <property type="match status" value="1"/>
</dbReference>
<organism evidence="4 5">
    <name type="scientific">Hesseltinella vesiculosa</name>
    <dbReference type="NCBI Taxonomy" id="101127"/>
    <lineage>
        <taxon>Eukaryota</taxon>
        <taxon>Fungi</taxon>
        <taxon>Fungi incertae sedis</taxon>
        <taxon>Mucoromycota</taxon>
        <taxon>Mucoromycotina</taxon>
        <taxon>Mucoromycetes</taxon>
        <taxon>Mucorales</taxon>
        <taxon>Cunninghamellaceae</taxon>
        <taxon>Hesseltinella</taxon>
    </lineage>
</organism>
<sequence length="255" mass="29091">MRSTFFFSPSFQSVTDAVLERTGVWTVKGKNTIVTVADTPGFADSAGRDFTAEIQDYIFDVSNRIGIDAFLLVCSFKTKIPVVENILKEFAALMKHMEPRDWRKHVILVFTKVDYKHRDLNETTDHKNFLVNQFSKQMKDMLGLEENLPVAFVSNQLPECGITKGRPCDCAPYKEYYFSKMYTLQAKIELCAKLGRWRAIRPPPPPPLPTKQPPPVPPPHAMHPTSHPPPPPHDPYYNAQAPPAHYNPLYVTQHR</sequence>
<proteinExistence type="predicted"/>
<keyword evidence="1" id="KW-0547">Nucleotide-binding</keyword>
<dbReference type="AlphaFoldDB" id="A0A1X2GGB5"/>
<dbReference type="SUPFAM" id="SSF52540">
    <property type="entry name" value="P-loop containing nucleoside triphosphate hydrolases"/>
    <property type="match status" value="1"/>
</dbReference>